<dbReference type="RefSeq" id="WP_045108769.1">
    <property type="nucleotide sequence ID" value="NZ_CAWQZC010000070.1"/>
</dbReference>
<evidence type="ECO:0000313" key="1">
    <source>
        <dbReference type="EMBL" id="SGY81220.1"/>
    </source>
</evidence>
<evidence type="ECO:0000313" key="2">
    <source>
        <dbReference type="EMBL" id="SGY81298.1"/>
    </source>
</evidence>
<dbReference type="Pfam" id="PF02566">
    <property type="entry name" value="OsmC"/>
    <property type="match status" value="1"/>
</dbReference>
<reference evidence="1 3" key="1">
    <citation type="submission" date="2016-11" db="EMBL/GenBank/DDBJ databases">
        <authorList>
            <person name="Klemetsen T."/>
        </authorList>
    </citation>
    <scope>NUCLEOTIDE SEQUENCE [LARGE SCALE GENOMIC DNA]</scope>
    <source>
        <strain evidence="1">MT 2528</strain>
    </source>
</reference>
<dbReference type="Gene3D" id="2.20.25.10">
    <property type="match status" value="1"/>
</dbReference>
<sequence length="134" mass="14601">MKANVKWIDKMQLMGTSETGHGILMDGDRNGIAASPMEVVLMGMGACSSIDVVDILKTGRQNILGCEVNLTSERAAEPPRVFTKINAHFVVSGHDLNEKKVKRAVELSMEKYCSVAKMLEKAAEVTSSYEIVAK</sequence>
<reference evidence="2 4" key="2">
    <citation type="submission" date="2016-11" db="EMBL/GenBank/DDBJ databases">
        <authorList>
            <person name="Jaros S."/>
            <person name="Januszkiewicz K."/>
            <person name="Wedrychowicz H."/>
        </authorList>
    </citation>
    <scope>NUCLEOTIDE SEQUENCE [LARGE SCALE GENOMIC DNA]</scope>
    <source>
        <strain evidence="2">NVI 5450</strain>
    </source>
</reference>
<accession>A0A090IF25</accession>
<evidence type="ECO:0000313" key="4">
    <source>
        <dbReference type="Proteomes" id="UP000183794"/>
    </source>
</evidence>
<dbReference type="PANTHER" id="PTHR34352">
    <property type="entry name" value="PROTEIN YHFA"/>
    <property type="match status" value="1"/>
</dbReference>
<proteinExistence type="predicted"/>
<dbReference type="Proteomes" id="UP000182660">
    <property type="component" value="Unassembled WGS sequence"/>
</dbReference>
<dbReference type="OrthoDB" id="9804010at2"/>
<dbReference type="GeneID" id="61293739"/>
<gene>
    <name evidence="1" type="ORF">MT2528_0007</name>
    <name evidence="2" type="ORF">NVI5450_0008</name>
</gene>
<dbReference type="PANTHER" id="PTHR34352:SF1">
    <property type="entry name" value="PROTEIN YHFA"/>
    <property type="match status" value="1"/>
</dbReference>
<dbReference type="EMBL" id="FPLJ01000001">
    <property type="protein sequence ID" value="SGY81220.1"/>
    <property type="molecule type" value="Genomic_DNA"/>
</dbReference>
<evidence type="ECO:0000313" key="3">
    <source>
        <dbReference type="Proteomes" id="UP000182660"/>
    </source>
</evidence>
<dbReference type="STRING" id="80854.MVIS_0290"/>
<dbReference type="PATRIC" id="fig|80854.5.peg.301"/>
<protein>
    <submittedName>
        <fullName evidence="1 2">Inner membrane protein</fullName>
    </submittedName>
</protein>
<organism evidence="2 4">
    <name type="scientific">Moritella viscosa</name>
    <dbReference type="NCBI Taxonomy" id="80854"/>
    <lineage>
        <taxon>Bacteria</taxon>
        <taxon>Pseudomonadati</taxon>
        <taxon>Pseudomonadota</taxon>
        <taxon>Gammaproteobacteria</taxon>
        <taxon>Alteromonadales</taxon>
        <taxon>Moritellaceae</taxon>
        <taxon>Moritella</taxon>
    </lineage>
</organism>
<dbReference type="Gene3D" id="3.30.300.20">
    <property type="match status" value="1"/>
</dbReference>
<dbReference type="HOGENOM" id="CLU_114057_1_2_6"/>
<dbReference type="EMBL" id="FPLD01000002">
    <property type="protein sequence ID" value="SGY81298.1"/>
    <property type="molecule type" value="Genomic_DNA"/>
</dbReference>
<dbReference type="AlphaFoldDB" id="A0A090IF25"/>
<dbReference type="SUPFAM" id="SSF82784">
    <property type="entry name" value="OsmC-like"/>
    <property type="match status" value="1"/>
</dbReference>
<name>A0A090IF25_9GAMM</name>
<dbReference type="NCBIfam" id="NF008009">
    <property type="entry name" value="PRK10738.1"/>
    <property type="match status" value="1"/>
</dbReference>
<dbReference type="InterPro" id="IPR003718">
    <property type="entry name" value="OsmC/Ohr_fam"/>
</dbReference>
<dbReference type="InterPro" id="IPR036102">
    <property type="entry name" value="OsmC/Ohrsf"/>
</dbReference>
<keyword evidence="3" id="KW-1185">Reference proteome</keyword>
<dbReference type="InterPro" id="IPR015946">
    <property type="entry name" value="KH_dom-like_a/b"/>
</dbReference>
<dbReference type="Proteomes" id="UP000183794">
    <property type="component" value="Unassembled WGS sequence"/>
</dbReference>
<dbReference type="KEGG" id="mvs:MVIS_0290"/>